<proteinExistence type="predicted"/>
<keyword evidence="2" id="KW-1185">Reference proteome</keyword>
<dbReference type="AlphaFoldDB" id="A0A428SF05"/>
<protein>
    <submittedName>
        <fullName evidence="1">Uncharacterized protein</fullName>
    </submittedName>
</protein>
<comment type="caution">
    <text evidence="1">The sequence shown here is derived from an EMBL/GenBank/DDBJ whole genome shotgun (WGS) entry which is preliminary data.</text>
</comment>
<dbReference type="Proteomes" id="UP000287144">
    <property type="component" value="Unassembled WGS sequence"/>
</dbReference>
<evidence type="ECO:0000313" key="2">
    <source>
        <dbReference type="Proteomes" id="UP000287144"/>
    </source>
</evidence>
<evidence type="ECO:0000313" key="1">
    <source>
        <dbReference type="EMBL" id="RSL88350.1"/>
    </source>
</evidence>
<reference evidence="1 2" key="1">
    <citation type="submission" date="2017-06" db="EMBL/GenBank/DDBJ databases">
        <title>Comparative genomic analysis of Ambrosia Fusariam Clade fungi.</title>
        <authorList>
            <person name="Stajich J.E."/>
            <person name="Carrillo J."/>
            <person name="Kijimoto T."/>
            <person name="Eskalen A."/>
            <person name="O'Donnell K."/>
            <person name="Kasson M."/>
        </authorList>
    </citation>
    <scope>NUCLEOTIDE SEQUENCE [LARGE SCALE GENOMIC DNA]</scope>
    <source>
        <strain evidence="1 2">NRRL62579</strain>
    </source>
</reference>
<dbReference type="EMBL" id="NKCK01000262">
    <property type="protein sequence ID" value="RSL88350.1"/>
    <property type="molecule type" value="Genomic_DNA"/>
</dbReference>
<accession>A0A428SF05</accession>
<organism evidence="1 2">
    <name type="scientific">Fusarium oligoseptatum</name>
    <dbReference type="NCBI Taxonomy" id="2604345"/>
    <lineage>
        <taxon>Eukaryota</taxon>
        <taxon>Fungi</taxon>
        <taxon>Dikarya</taxon>
        <taxon>Ascomycota</taxon>
        <taxon>Pezizomycotina</taxon>
        <taxon>Sordariomycetes</taxon>
        <taxon>Hypocreomycetidae</taxon>
        <taxon>Hypocreales</taxon>
        <taxon>Nectriaceae</taxon>
        <taxon>Fusarium</taxon>
        <taxon>Fusarium solani species complex</taxon>
    </lineage>
</organism>
<name>A0A428SF05_9HYPO</name>
<gene>
    <name evidence="1" type="ORF">CEP52_015235</name>
</gene>
<sequence>MRSYEFTTVALSSFVTWAYAANSFSLFAYGNGIGGLPVFSTGGDVFIGNFSSVGNPEAAPVLFTTGDNTWSGSPNTTGYASDQSPTWSNLIFAVPGPSSSSHNVTLINGTANAGDLVTSFSFYGSFVFVDEDGTLVSLWYGMPSDVDGVYSLGWNASSDDASSDNILITLKRTPPSNPSNNAV</sequence>